<dbReference type="InterPro" id="IPR050750">
    <property type="entry name" value="C5-MTase"/>
</dbReference>
<feature type="region of interest" description="Disordered" evidence="9">
    <location>
        <begin position="1"/>
        <end position="52"/>
    </location>
</feature>
<evidence type="ECO:0000256" key="2">
    <source>
        <dbReference type="ARBA" id="ARBA00022679"/>
    </source>
</evidence>
<reference evidence="10 11" key="1">
    <citation type="journal article" date="2020" name="Int. J. Syst. Evol. Microbiol.">
        <title>Novel acetic acid bacteria from cider fermentations: Acetobacter conturbans sp. nov. and Acetobacter fallax sp. nov.</title>
        <authorList>
            <person name="Sombolestani A.S."/>
            <person name="Cleenwerck I."/>
            <person name="Cnockaert M."/>
            <person name="Borremans W."/>
            <person name="Wieme A.D."/>
            <person name="De Vuyst L."/>
            <person name="Vandamme P."/>
        </authorList>
    </citation>
    <scope>NUCLEOTIDE SEQUENCE [LARGE SCALE GENOMIC DNA]</scope>
    <source>
        <strain evidence="10 11">LMG 30640</strain>
    </source>
</reference>
<dbReference type="InterPro" id="IPR031303">
    <property type="entry name" value="C5_meth_CS"/>
</dbReference>
<keyword evidence="1 6" id="KW-0489">Methyltransferase</keyword>
<dbReference type="PROSITE" id="PS00095">
    <property type="entry name" value="C5_MTASE_2"/>
    <property type="match status" value="1"/>
</dbReference>
<evidence type="ECO:0000256" key="6">
    <source>
        <dbReference type="PROSITE-ProRule" id="PRU01016"/>
    </source>
</evidence>
<feature type="active site" evidence="6">
    <location>
        <position position="146"/>
    </location>
</feature>
<dbReference type="Proteomes" id="UP000635278">
    <property type="component" value="Unassembled WGS sequence"/>
</dbReference>
<evidence type="ECO:0000256" key="8">
    <source>
        <dbReference type="RuleBase" id="RU000417"/>
    </source>
</evidence>
<evidence type="ECO:0000313" key="11">
    <source>
        <dbReference type="Proteomes" id="UP000635278"/>
    </source>
</evidence>
<sequence length="425" mass="46611">MPDNHLSESHIQAAPIAAKATLPPGPDTGSGPDSHSGKKQTRHGKRDSSAPDDSALAMLRGLAGSQPVPHPPSRFTFIDLFAGIGGLRRGFDAIGGQCVFTSEWNKFAQQTYAANFPDNRPIAGDITQVSTADIPDHDVLVAGFPCQPFSIAGVSKKNSLGRSHGFACETQGTLFFDVARILRDKRPAAFLLENVKNLQSHDGGRTFDVILRTLRDELGYHVWHRVIDAKHFLPQHRERIAIVGFRENVPFSWNALHLPEKGASRLRTILHPEDGSEPAESPFTEAPDGKVSPKYVLTDKLWAYLRNYAAKHQAAGNGFGFGLTGPDDVARTLSARYYKDGSEILVSRGENRNPRRLTPRECARLMGYPDTFRIPVSDTQAYKQFGNSVAVPVFTEVARIMAPHIATLLENPGSEQIADLVTETF</sequence>
<evidence type="ECO:0000256" key="5">
    <source>
        <dbReference type="ARBA" id="ARBA00047422"/>
    </source>
</evidence>
<dbReference type="GO" id="GO:0032259">
    <property type="term" value="P:methylation"/>
    <property type="evidence" value="ECO:0007669"/>
    <property type="project" value="UniProtKB-KW"/>
</dbReference>
<name>A0ABX0JRH3_9PROT</name>
<dbReference type="NCBIfam" id="TIGR00675">
    <property type="entry name" value="dcm"/>
    <property type="match status" value="1"/>
</dbReference>
<dbReference type="CDD" id="cd00315">
    <property type="entry name" value="Cyt_C5_DNA_methylase"/>
    <property type="match status" value="1"/>
</dbReference>
<accession>A0ABX0JRH3</accession>
<dbReference type="Pfam" id="PF00145">
    <property type="entry name" value="DNA_methylase"/>
    <property type="match status" value="1"/>
</dbReference>
<keyword evidence="11" id="KW-1185">Reference proteome</keyword>
<comment type="caution">
    <text evidence="10">The sequence shown here is derived from an EMBL/GenBank/DDBJ whole genome shotgun (WGS) entry which is preliminary data.</text>
</comment>
<keyword evidence="3 6" id="KW-0949">S-adenosyl-L-methionine</keyword>
<dbReference type="PROSITE" id="PS51679">
    <property type="entry name" value="SAM_MT_C5"/>
    <property type="match status" value="1"/>
</dbReference>
<dbReference type="InterPro" id="IPR029063">
    <property type="entry name" value="SAM-dependent_MTases_sf"/>
</dbReference>
<evidence type="ECO:0000256" key="1">
    <source>
        <dbReference type="ARBA" id="ARBA00022603"/>
    </source>
</evidence>
<dbReference type="EMBL" id="WOTB01000006">
    <property type="protein sequence ID" value="NHN84219.1"/>
    <property type="molecule type" value="Genomic_DNA"/>
</dbReference>
<evidence type="ECO:0000256" key="3">
    <source>
        <dbReference type="ARBA" id="ARBA00022691"/>
    </source>
</evidence>
<dbReference type="GO" id="GO:0003886">
    <property type="term" value="F:DNA (cytosine-5-)-methyltransferase activity"/>
    <property type="evidence" value="ECO:0007669"/>
    <property type="project" value="UniProtKB-EC"/>
</dbReference>
<dbReference type="PRINTS" id="PR00105">
    <property type="entry name" value="C5METTRFRASE"/>
</dbReference>
<gene>
    <name evidence="10" type="primary">dcm</name>
    <name evidence="10" type="ORF">GOB93_06115</name>
</gene>
<dbReference type="SUPFAM" id="SSF53335">
    <property type="entry name" value="S-adenosyl-L-methionine-dependent methyltransferases"/>
    <property type="match status" value="1"/>
</dbReference>
<organism evidence="10 11">
    <name type="scientific">Acetobacter musti</name>
    <dbReference type="NCBI Taxonomy" id="864732"/>
    <lineage>
        <taxon>Bacteria</taxon>
        <taxon>Pseudomonadati</taxon>
        <taxon>Pseudomonadota</taxon>
        <taxon>Alphaproteobacteria</taxon>
        <taxon>Acetobacterales</taxon>
        <taxon>Acetobacteraceae</taxon>
        <taxon>Acetobacter</taxon>
    </lineage>
</organism>
<keyword evidence="4" id="KW-0680">Restriction system</keyword>
<dbReference type="PROSITE" id="PS00094">
    <property type="entry name" value="C5_MTASE_1"/>
    <property type="match status" value="1"/>
</dbReference>
<dbReference type="InterPro" id="IPR001525">
    <property type="entry name" value="C5_MeTfrase"/>
</dbReference>
<protein>
    <recommendedName>
        <fullName evidence="8">Cytosine-specific methyltransferase</fullName>
        <ecNumber evidence="8">2.1.1.37</ecNumber>
    </recommendedName>
</protein>
<dbReference type="RefSeq" id="WP_173582616.1">
    <property type="nucleotide sequence ID" value="NZ_WOTB01000006.1"/>
</dbReference>
<dbReference type="PANTHER" id="PTHR46098:SF1">
    <property type="entry name" value="TRNA (CYTOSINE(38)-C(5))-METHYLTRANSFERASE"/>
    <property type="match status" value="1"/>
</dbReference>
<dbReference type="Gene3D" id="3.90.120.30">
    <property type="match status" value="1"/>
</dbReference>
<dbReference type="PANTHER" id="PTHR46098">
    <property type="entry name" value="TRNA (CYTOSINE(38)-C(5))-METHYLTRANSFERASE"/>
    <property type="match status" value="1"/>
</dbReference>
<dbReference type="EC" id="2.1.1.37" evidence="8"/>
<dbReference type="Gene3D" id="3.40.50.150">
    <property type="entry name" value="Vaccinia Virus protein VP39"/>
    <property type="match status" value="1"/>
</dbReference>
<evidence type="ECO:0000313" key="10">
    <source>
        <dbReference type="EMBL" id="NHN84219.1"/>
    </source>
</evidence>
<dbReference type="InterPro" id="IPR018117">
    <property type="entry name" value="C5_DNA_meth_AS"/>
</dbReference>
<evidence type="ECO:0000256" key="9">
    <source>
        <dbReference type="SAM" id="MobiDB-lite"/>
    </source>
</evidence>
<keyword evidence="2 6" id="KW-0808">Transferase</keyword>
<evidence type="ECO:0000256" key="7">
    <source>
        <dbReference type="RuleBase" id="RU000416"/>
    </source>
</evidence>
<comment type="catalytic activity">
    <reaction evidence="5 8">
        <text>a 2'-deoxycytidine in DNA + S-adenosyl-L-methionine = a 5-methyl-2'-deoxycytidine in DNA + S-adenosyl-L-homocysteine + H(+)</text>
        <dbReference type="Rhea" id="RHEA:13681"/>
        <dbReference type="Rhea" id="RHEA-COMP:11369"/>
        <dbReference type="Rhea" id="RHEA-COMP:11370"/>
        <dbReference type="ChEBI" id="CHEBI:15378"/>
        <dbReference type="ChEBI" id="CHEBI:57856"/>
        <dbReference type="ChEBI" id="CHEBI:59789"/>
        <dbReference type="ChEBI" id="CHEBI:85452"/>
        <dbReference type="ChEBI" id="CHEBI:85454"/>
        <dbReference type="EC" id="2.1.1.37"/>
    </reaction>
</comment>
<evidence type="ECO:0000256" key="4">
    <source>
        <dbReference type="ARBA" id="ARBA00022747"/>
    </source>
</evidence>
<comment type="similarity">
    <text evidence="6 7">Belongs to the class I-like SAM-binding methyltransferase superfamily. C5-methyltransferase family.</text>
</comment>
<proteinExistence type="inferred from homology"/>